<accession>A0A154MVI5</accession>
<comment type="caution">
    <text evidence="2">The sequence shown here is derived from an EMBL/GenBank/DDBJ whole genome shotgun (WGS) entry which is preliminary data.</text>
</comment>
<reference evidence="2 4" key="1">
    <citation type="submission" date="2015-12" db="EMBL/GenBank/DDBJ databases">
        <title>Amycolatopsis regifaucium genome sequencing and assembly.</title>
        <authorList>
            <person name="Mayilraj S."/>
        </authorList>
    </citation>
    <scope>NUCLEOTIDE SEQUENCE [LARGE SCALE GENOMIC DNA]</scope>
    <source>
        <strain evidence="2 4">GY080</strain>
    </source>
</reference>
<organism evidence="2 4">
    <name type="scientific">Amycolatopsis regifaucium</name>
    <dbReference type="NCBI Taxonomy" id="546365"/>
    <lineage>
        <taxon>Bacteria</taxon>
        <taxon>Bacillati</taxon>
        <taxon>Actinomycetota</taxon>
        <taxon>Actinomycetes</taxon>
        <taxon>Pseudonocardiales</taxon>
        <taxon>Pseudonocardiaceae</taxon>
        <taxon>Amycolatopsis</taxon>
    </lineage>
</organism>
<dbReference type="Proteomes" id="UP000186883">
    <property type="component" value="Unassembled WGS sequence"/>
</dbReference>
<gene>
    <name evidence="3" type="ORF">ATP06_0201040</name>
    <name evidence="2" type="ORF">AVL48_20650</name>
</gene>
<evidence type="ECO:0000313" key="5">
    <source>
        <dbReference type="Proteomes" id="UP000186883"/>
    </source>
</evidence>
<dbReference type="GO" id="GO:0016298">
    <property type="term" value="F:lipase activity"/>
    <property type="evidence" value="ECO:0007669"/>
    <property type="project" value="TreeGrafter"/>
</dbReference>
<dbReference type="EMBL" id="LOBU02000001">
    <property type="protein sequence ID" value="OKA11468.1"/>
    <property type="molecule type" value="Genomic_DNA"/>
</dbReference>
<dbReference type="GO" id="GO:0016042">
    <property type="term" value="P:lipid catabolic process"/>
    <property type="evidence" value="ECO:0007669"/>
    <property type="project" value="InterPro"/>
</dbReference>
<dbReference type="InterPro" id="IPR029058">
    <property type="entry name" value="AB_hydrolase_fold"/>
</dbReference>
<dbReference type="SUPFAM" id="SSF53474">
    <property type="entry name" value="alpha/beta-Hydrolases"/>
    <property type="match status" value="1"/>
</dbReference>
<sequence length="343" mass="36109">MMPANTQPSFASENRPDRRKRLLAAASAALVAVATTVVALTSYSASAETTAAATHDPVIMIPGMTGTPSNMDPMKANLQSNGWAANRLFTWTDSSSMTQDLAKAAQELGTKVDQVRTQTGASKVVLATWSASTLAARYYIKNLGGADKVSQYIGYAGPQHGTTNNGCQFYVSCQQFGSANSPFLRELNSGTEVPGHPQVAYMTIRSVKDINAAPYDTAKLAGADDNYLLSGATAPTHFTIVKDATALAAMRAFIIAHENPPTGTPTPTTGTPTSTTAPPTSTPSGQCFSSSNHGHVVDGRAHDSYGYALANGSNQNLGVNSLYVSTKLRQTGPNYYVIDRTCP</sequence>
<dbReference type="AlphaFoldDB" id="A0A154MVI5"/>
<dbReference type="Pfam" id="PF01674">
    <property type="entry name" value="Lipase_2"/>
    <property type="match status" value="1"/>
</dbReference>
<evidence type="ECO:0000313" key="2">
    <source>
        <dbReference type="EMBL" id="KZB88358.1"/>
    </source>
</evidence>
<evidence type="ECO:0008006" key="6">
    <source>
        <dbReference type="Google" id="ProtNLM"/>
    </source>
</evidence>
<dbReference type="PANTHER" id="PTHR32015:SF1">
    <property type="entry name" value="LIPASE"/>
    <property type="match status" value="1"/>
</dbReference>
<dbReference type="EMBL" id="LQCI01000002">
    <property type="protein sequence ID" value="KZB88358.1"/>
    <property type="molecule type" value="Genomic_DNA"/>
</dbReference>
<evidence type="ECO:0000256" key="1">
    <source>
        <dbReference type="SAM" id="MobiDB-lite"/>
    </source>
</evidence>
<dbReference type="Proteomes" id="UP000076321">
    <property type="component" value="Unassembled WGS sequence"/>
</dbReference>
<dbReference type="InterPro" id="IPR002918">
    <property type="entry name" value="Lipase_EstA/Esterase_EstB"/>
</dbReference>
<evidence type="ECO:0000313" key="3">
    <source>
        <dbReference type="EMBL" id="OKA11468.1"/>
    </source>
</evidence>
<evidence type="ECO:0000313" key="4">
    <source>
        <dbReference type="Proteomes" id="UP000076321"/>
    </source>
</evidence>
<dbReference type="PANTHER" id="PTHR32015">
    <property type="entry name" value="FASTING INDUCED LIPASE"/>
    <property type="match status" value="1"/>
</dbReference>
<proteinExistence type="predicted"/>
<protein>
    <recommendedName>
        <fullName evidence="6">Lipase</fullName>
    </recommendedName>
</protein>
<name>A0A154MVI5_9PSEU</name>
<keyword evidence="5" id="KW-1185">Reference proteome</keyword>
<feature type="compositionally biased region" description="Low complexity" evidence="1">
    <location>
        <begin position="265"/>
        <end position="285"/>
    </location>
</feature>
<feature type="region of interest" description="Disordered" evidence="1">
    <location>
        <begin position="258"/>
        <end position="293"/>
    </location>
</feature>
<dbReference type="Gene3D" id="3.40.50.1820">
    <property type="entry name" value="alpha/beta hydrolase"/>
    <property type="match status" value="1"/>
</dbReference>
<reference evidence="3 5" key="2">
    <citation type="submission" date="2016-11" db="EMBL/GenBank/DDBJ databases">
        <title>Genome sequencing of Amycolatopsis regifaucium.</title>
        <authorList>
            <person name="Mayilraj S."/>
            <person name="Kaur N."/>
        </authorList>
    </citation>
    <scope>NUCLEOTIDE SEQUENCE [LARGE SCALE GENOMIC DNA]</scope>
    <source>
        <strain evidence="3 5">GY080</strain>
    </source>
</reference>